<comment type="caution">
    <text evidence="1">The sequence shown here is derived from an EMBL/GenBank/DDBJ whole genome shotgun (WGS) entry which is preliminary data.</text>
</comment>
<sequence>MRELILDEMEQVNGGSLAADLGKVLGTLFGAGAATQKSIDNSGNEMLSALQYGA</sequence>
<name>A0ABW9KTV8_XANCT</name>
<dbReference type="RefSeq" id="WP_153476685.1">
    <property type="nucleotide sequence ID" value="NZ_CP064001.1"/>
</dbReference>
<dbReference type="Proteomes" id="UP001635788">
    <property type="component" value="Unassembled WGS sequence"/>
</dbReference>
<organism evidence="1 2">
    <name type="scientific">Xanthomonas translucens pv. translucens</name>
    <dbReference type="NCBI Taxonomy" id="134875"/>
    <lineage>
        <taxon>Bacteria</taxon>
        <taxon>Pseudomonadati</taxon>
        <taxon>Pseudomonadota</taxon>
        <taxon>Gammaproteobacteria</taxon>
        <taxon>Lysobacterales</taxon>
        <taxon>Lysobacteraceae</taxon>
        <taxon>Xanthomonas</taxon>
        <taxon>Xanthomonas translucens group</taxon>
    </lineage>
</organism>
<reference evidence="1 2" key="1">
    <citation type="submission" date="2024-12" db="EMBL/GenBank/DDBJ databases">
        <authorList>
            <person name="Alaofin S."/>
            <person name="Velasco D."/>
            <person name="Li D."/>
            <person name="Baldwin T."/>
            <person name="Liu Z."/>
            <person name="Schachterle J.K."/>
        </authorList>
    </citation>
    <scope>NUCLEOTIDE SEQUENCE [LARGE SCALE GENOMIC DNA]</scope>
    <source>
        <strain evidence="1 2">B1</strain>
    </source>
</reference>
<proteinExistence type="predicted"/>
<evidence type="ECO:0000313" key="2">
    <source>
        <dbReference type="Proteomes" id="UP001635788"/>
    </source>
</evidence>
<dbReference type="EMBL" id="JBKAMQ010000002">
    <property type="protein sequence ID" value="MFN6507053.1"/>
    <property type="molecule type" value="Genomic_DNA"/>
</dbReference>
<accession>A0ABW9KTV8</accession>
<protein>
    <recommendedName>
        <fullName evidence="3">Bacteriocin</fullName>
    </recommendedName>
</protein>
<gene>
    <name evidence="1" type="ORF">ACK3FC_07375</name>
</gene>
<evidence type="ECO:0000313" key="1">
    <source>
        <dbReference type="EMBL" id="MFN6507053.1"/>
    </source>
</evidence>
<keyword evidence="2" id="KW-1185">Reference proteome</keyword>
<evidence type="ECO:0008006" key="3">
    <source>
        <dbReference type="Google" id="ProtNLM"/>
    </source>
</evidence>